<proteinExistence type="predicted"/>
<organism evidence="2 3">
    <name type="scientific">Sorangium cellulosum</name>
    <name type="common">Polyangium cellulosum</name>
    <dbReference type="NCBI Taxonomy" id="56"/>
    <lineage>
        <taxon>Bacteria</taxon>
        <taxon>Pseudomonadati</taxon>
        <taxon>Myxococcota</taxon>
        <taxon>Polyangia</taxon>
        <taxon>Polyangiales</taxon>
        <taxon>Polyangiaceae</taxon>
        <taxon>Sorangium</taxon>
    </lineage>
</organism>
<protein>
    <recommendedName>
        <fullName evidence="1">NERD domain-containing protein</fullName>
    </recommendedName>
</protein>
<evidence type="ECO:0000313" key="2">
    <source>
        <dbReference type="EMBL" id="AUX20942.1"/>
    </source>
</evidence>
<dbReference type="AlphaFoldDB" id="A0A4V0ND00"/>
<dbReference type="InterPro" id="IPR054277">
    <property type="entry name" value="DUF7008"/>
</dbReference>
<gene>
    <name evidence="2" type="ORF">SOCEGT47_014190</name>
</gene>
<dbReference type="Pfam" id="PF22654">
    <property type="entry name" value="DUF7008"/>
    <property type="match status" value="1"/>
</dbReference>
<dbReference type="PROSITE" id="PS50965">
    <property type="entry name" value="NERD"/>
    <property type="match status" value="1"/>
</dbReference>
<dbReference type="Proteomes" id="UP000295781">
    <property type="component" value="Chromosome"/>
</dbReference>
<feature type="domain" description="NERD" evidence="1">
    <location>
        <begin position="6"/>
        <end position="124"/>
    </location>
</feature>
<dbReference type="InterPro" id="IPR011528">
    <property type="entry name" value="NERD"/>
</dbReference>
<accession>A0A4V0ND00</accession>
<name>A0A4V0ND00_SORCE</name>
<reference evidence="2 3" key="1">
    <citation type="submission" date="2015-09" db="EMBL/GenBank/DDBJ databases">
        <title>Sorangium comparison.</title>
        <authorList>
            <person name="Zaburannyi N."/>
            <person name="Bunk B."/>
            <person name="Overmann J."/>
            <person name="Mueller R."/>
        </authorList>
    </citation>
    <scope>NUCLEOTIDE SEQUENCE [LARGE SCALE GENOMIC DNA]</scope>
    <source>
        <strain evidence="2 3">So ceGT47</strain>
    </source>
</reference>
<evidence type="ECO:0000259" key="1">
    <source>
        <dbReference type="PROSITE" id="PS50965"/>
    </source>
</evidence>
<sequence>MLARGSSTSREWRVLDRLARELPPVSHCRFWAGIELFGPSGGLYEADAIALGHYGVYVIELKDFTGRITGDDRAWTITSPGGSARLIPNPIQPAMAKARLLTASLAQVVSELVFEHAVPHLSALRHTEAGLAKRAAWESTWALQQREDAGDDVAPAPVPPGYAYGKRDYRDVVTLRHRGKLDVPTERFIGYPSAAPDCQSSL</sequence>
<dbReference type="EMBL" id="CP012670">
    <property type="protein sequence ID" value="AUX20942.1"/>
    <property type="molecule type" value="Genomic_DNA"/>
</dbReference>
<evidence type="ECO:0000313" key="3">
    <source>
        <dbReference type="Proteomes" id="UP000295781"/>
    </source>
</evidence>